<dbReference type="InterPro" id="IPR022035">
    <property type="entry name" value="PCIF1_WW"/>
</dbReference>
<keyword evidence="4" id="KW-1185">Reference proteome</keyword>
<evidence type="ECO:0000259" key="2">
    <source>
        <dbReference type="PROSITE" id="PS50020"/>
    </source>
</evidence>
<dbReference type="Gene3D" id="2.20.70.10">
    <property type="match status" value="1"/>
</dbReference>
<dbReference type="GO" id="GO:0016422">
    <property type="term" value="F:mRNA (2'-O-methyladenosine-N6-)-methyltransferase activity"/>
    <property type="evidence" value="ECO:0007669"/>
    <property type="project" value="InterPro"/>
</dbReference>
<feature type="region of interest" description="Disordered" evidence="1">
    <location>
        <begin position="123"/>
        <end position="157"/>
    </location>
</feature>
<feature type="domain" description="WW" evidence="2">
    <location>
        <begin position="77"/>
        <end position="111"/>
    </location>
</feature>
<dbReference type="InterPro" id="IPR039881">
    <property type="entry name" value="PCIF1-like"/>
</dbReference>
<dbReference type="OrthoDB" id="193787at2759"/>
<dbReference type="SUPFAM" id="SSF51045">
    <property type="entry name" value="WW domain"/>
    <property type="match status" value="1"/>
</dbReference>
<organism evidence="3 4">
    <name type="scientific">Nezara viridula</name>
    <name type="common">Southern green stink bug</name>
    <name type="synonym">Cimex viridulus</name>
    <dbReference type="NCBI Taxonomy" id="85310"/>
    <lineage>
        <taxon>Eukaryota</taxon>
        <taxon>Metazoa</taxon>
        <taxon>Ecdysozoa</taxon>
        <taxon>Arthropoda</taxon>
        <taxon>Hexapoda</taxon>
        <taxon>Insecta</taxon>
        <taxon>Pterygota</taxon>
        <taxon>Neoptera</taxon>
        <taxon>Paraneoptera</taxon>
        <taxon>Hemiptera</taxon>
        <taxon>Heteroptera</taxon>
        <taxon>Panheteroptera</taxon>
        <taxon>Pentatomomorpha</taxon>
        <taxon>Pentatomoidea</taxon>
        <taxon>Pentatomidae</taxon>
        <taxon>Pentatominae</taxon>
        <taxon>Nezara</taxon>
    </lineage>
</organism>
<dbReference type="Pfam" id="PF00397">
    <property type="entry name" value="WW"/>
    <property type="match status" value="1"/>
</dbReference>
<evidence type="ECO:0000313" key="4">
    <source>
        <dbReference type="Proteomes" id="UP001152798"/>
    </source>
</evidence>
<dbReference type="PROSITE" id="PS50020">
    <property type="entry name" value="WW_DOMAIN_2"/>
    <property type="match status" value="1"/>
</dbReference>
<evidence type="ECO:0000256" key="1">
    <source>
        <dbReference type="SAM" id="MobiDB-lite"/>
    </source>
</evidence>
<accession>A0A9P0GXX8</accession>
<proteinExistence type="predicted"/>
<dbReference type="Pfam" id="PF12237">
    <property type="entry name" value="PCIF1_WW"/>
    <property type="match status" value="1"/>
</dbReference>
<dbReference type="Gene3D" id="1.20.1270.10">
    <property type="match status" value="1"/>
</dbReference>
<evidence type="ECO:0000313" key="3">
    <source>
        <dbReference type="EMBL" id="CAH1391874.1"/>
    </source>
</evidence>
<dbReference type="InterPro" id="IPR001202">
    <property type="entry name" value="WW_dom"/>
</dbReference>
<sequence length="666" mass="76151">MSWNQVGEMNGMKDDLPSTSWDIRQNHITHETIPQILVPTPIKIPAVALDAGAMVHPHIQAPHLLPSPYVEAELPPELIQEGWRKFWSKREGRPYYWNKLSGESLWEMPKTQYDPITDPLGIGGPGQVPPSPMQHPIKRRSTEESVGPPPPKKIALSGPWDLDVPTNVIVLERLPLNMPHPHPVTEAMRYALASKLRLTYRELCQSREGIDAPRESFNRWLMERKTVDMGSDPLLPSHCVPEISMSMYKEIINDIPIKLIKPKFTGDARKQLSRYAEAAKNLIESRNTSPESRKVVMWNVDDTFHWLRRTVGSSFDDYQDRLAHLREQCQPHLTETVKESVEGICLKIYHLSSEYAKKIREKHIEILKEHGISEPRGSGNILSLSRKVWCYPVQFSTPCPRLPSVDFSMDQVKDQTLLRFQGETVNINTPYLHKLEYMYRISCFDDKKLELFLTRVWMLLKRYAAYVGPSHWSQTSLPTPVFDALHKVFQVTFECFASPLNSYFRQYCSAFPDIDSYFGSRGPILDLKIVSGSFVANPPYCEELIHTAIAHFERCLSESADPLSFIVTLPDDLPNSLLKLEASPFRRKQIVVPNLEHEYRHGFQHTMAKNEVNLKSSHGIVIVWLQNNAGYQQWGPTDDRVDVLLEALRPGRPSPVPPPAPNAPTE</sequence>
<dbReference type="CDD" id="cd00201">
    <property type="entry name" value="WW"/>
    <property type="match status" value="1"/>
</dbReference>
<reference evidence="3" key="1">
    <citation type="submission" date="2022-01" db="EMBL/GenBank/DDBJ databases">
        <authorList>
            <person name="King R."/>
        </authorList>
    </citation>
    <scope>NUCLEOTIDE SEQUENCE</scope>
</reference>
<dbReference type="EMBL" id="OV725077">
    <property type="protein sequence ID" value="CAH1391874.1"/>
    <property type="molecule type" value="Genomic_DNA"/>
</dbReference>
<dbReference type="FunFam" id="2.20.70.10:FF:000036">
    <property type="entry name" value="Phosphorylated CTD-interacting factor 1"/>
    <property type="match status" value="1"/>
</dbReference>
<dbReference type="SMART" id="SM00456">
    <property type="entry name" value="WW"/>
    <property type="match status" value="1"/>
</dbReference>
<dbReference type="PANTHER" id="PTHR21727:SF0">
    <property type="entry name" value="MRNA (2'-O-METHYLADENOSINE-N(6)-)-METHYLTRANSFERASE"/>
    <property type="match status" value="1"/>
</dbReference>
<protein>
    <recommendedName>
        <fullName evidence="2">WW domain-containing protein</fullName>
    </recommendedName>
</protein>
<dbReference type="GO" id="GO:0005634">
    <property type="term" value="C:nucleus"/>
    <property type="evidence" value="ECO:0007669"/>
    <property type="project" value="TreeGrafter"/>
</dbReference>
<dbReference type="PANTHER" id="PTHR21727">
    <property type="entry name" value="PHOSPHORYLATED CTD INTERACTING FACTOR 1"/>
    <property type="match status" value="1"/>
</dbReference>
<name>A0A9P0GXX8_NEZVI</name>
<dbReference type="InterPro" id="IPR036020">
    <property type="entry name" value="WW_dom_sf"/>
</dbReference>
<dbReference type="AlphaFoldDB" id="A0A9P0GXX8"/>
<dbReference type="InterPro" id="IPR029048">
    <property type="entry name" value="HSP70_C_sf"/>
</dbReference>
<gene>
    <name evidence="3" type="ORF">NEZAVI_LOCUS2801</name>
</gene>
<dbReference type="GO" id="GO:0099122">
    <property type="term" value="F:RNA polymerase II C-terminal domain binding"/>
    <property type="evidence" value="ECO:0007669"/>
    <property type="project" value="InterPro"/>
</dbReference>
<dbReference type="Proteomes" id="UP001152798">
    <property type="component" value="Chromosome 1"/>
</dbReference>